<gene>
    <name evidence="2" type="ORF">TU86_10185</name>
</gene>
<feature type="transmembrane region" description="Helical" evidence="1">
    <location>
        <begin position="75"/>
        <end position="93"/>
    </location>
</feature>
<name>A0A0J6IIC0_9PSED</name>
<feature type="transmembrane region" description="Helical" evidence="1">
    <location>
        <begin position="108"/>
        <end position="124"/>
    </location>
</feature>
<comment type="caution">
    <text evidence="2">The sequence shown here is derived from an EMBL/GenBank/DDBJ whole genome shotgun (WGS) entry which is preliminary data.</text>
</comment>
<dbReference type="EMBL" id="JYLF01000003">
    <property type="protein sequence ID" value="KMN14345.1"/>
    <property type="molecule type" value="Genomic_DNA"/>
</dbReference>
<organism evidence="2 3">
    <name type="scientific">Pseudomonas weihenstephanensis</name>
    <dbReference type="NCBI Taxonomy" id="1608994"/>
    <lineage>
        <taxon>Bacteria</taxon>
        <taxon>Pseudomonadati</taxon>
        <taxon>Pseudomonadota</taxon>
        <taxon>Gammaproteobacteria</taxon>
        <taxon>Pseudomonadales</taxon>
        <taxon>Pseudomonadaceae</taxon>
        <taxon>Pseudomonas</taxon>
    </lineage>
</organism>
<feature type="transmembrane region" description="Helical" evidence="1">
    <location>
        <begin position="167"/>
        <end position="187"/>
    </location>
</feature>
<dbReference type="PATRIC" id="fig|1608994.3.peg.2657"/>
<feature type="transmembrane region" description="Helical" evidence="1">
    <location>
        <begin position="194"/>
        <end position="213"/>
    </location>
</feature>
<keyword evidence="1" id="KW-1133">Transmembrane helix</keyword>
<keyword evidence="1" id="KW-0812">Transmembrane</keyword>
<feature type="transmembrane region" description="Helical" evidence="1">
    <location>
        <begin position="136"/>
        <end position="155"/>
    </location>
</feature>
<dbReference type="RefSeq" id="WP_048364160.1">
    <property type="nucleotide sequence ID" value="NZ_JYLF01000003.1"/>
</dbReference>
<accession>A0A0J6IIC0</accession>
<reference evidence="2 3" key="1">
    <citation type="submission" date="2015-02" db="EMBL/GenBank/DDBJ databases">
        <title>Pseudomonas helleri sp. nov. and Pseudomonas weihenstephanensis sp. nov., isolated from raw cows milk.</title>
        <authorList>
            <person name="von Neubeck M."/>
            <person name="Huptas C."/>
            <person name="Wenning M."/>
            <person name="Scherer S."/>
        </authorList>
    </citation>
    <scope>NUCLEOTIDE SEQUENCE [LARGE SCALE GENOMIC DNA]</scope>
    <source>
        <strain evidence="2 3">DSM 29166</strain>
    </source>
</reference>
<keyword evidence="1" id="KW-0472">Membrane</keyword>
<sequence length="335" mass="36958">MFSEKSGHKRKYQFKKPGDTKEHVEALYEELASGAEKDSAVMQKTLKAYVLEIVEHLRGAKNKTRDEVEEKEGEFWRALILLGVAALALIVLGNQEAGGWAWLDKKRFSFKLTGTLLAFIFLMIQIERMAFFKVLWGYGFTKLIVSIGASALLVFSTGKAAGVINGVFGVDSTALPLSLTFMTGFVFFKYLSPFVFLIGLLALVHVLIIAVWLKAVAKGDFPTGPLVSSAVFFIFSILVMGFYWGWGGTRLSDERLPEVAYKLAHILDFNNRHLCANIPSADAVVFIGSSQNVVLIDPHPVSIDSVQAFFEQDLSIPPAFERQACALPSAHSALL</sequence>
<feature type="transmembrane region" description="Helical" evidence="1">
    <location>
        <begin position="225"/>
        <end position="246"/>
    </location>
</feature>
<evidence type="ECO:0000313" key="2">
    <source>
        <dbReference type="EMBL" id="KMN14345.1"/>
    </source>
</evidence>
<evidence type="ECO:0000313" key="3">
    <source>
        <dbReference type="Proteomes" id="UP000036325"/>
    </source>
</evidence>
<proteinExistence type="predicted"/>
<dbReference type="OrthoDB" id="6433686at2"/>
<dbReference type="Proteomes" id="UP000036325">
    <property type="component" value="Unassembled WGS sequence"/>
</dbReference>
<evidence type="ECO:0000256" key="1">
    <source>
        <dbReference type="SAM" id="Phobius"/>
    </source>
</evidence>
<protein>
    <submittedName>
        <fullName evidence="2">Uncharacterized protein</fullName>
    </submittedName>
</protein>
<dbReference type="AlphaFoldDB" id="A0A0J6IIC0"/>